<dbReference type="InterPro" id="IPR011701">
    <property type="entry name" value="MFS"/>
</dbReference>
<feature type="transmembrane region" description="Helical" evidence="4">
    <location>
        <begin position="215"/>
        <end position="234"/>
    </location>
</feature>
<keyword evidence="1 4" id="KW-0812">Transmembrane</keyword>
<dbReference type="RefSeq" id="WP_189390827.1">
    <property type="nucleotide sequence ID" value="NZ_BMZN01000001.1"/>
</dbReference>
<dbReference type="InterPro" id="IPR036259">
    <property type="entry name" value="MFS_trans_sf"/>
</dbReference>
<name>A0A8H9IHE3_9BURK</name>
<keyword evidence="6" id="KW-1185">Reference proteome</keyword>
<feature type="transmembrane region" description="Helical" evidence="4">
    <location>
        <begin position="167"/>
        <end position="187"/>
    </location>
</feature>
<evidence type="ECO:0000256" key="4">
    <source>
        <dbReference type="SAM" id="Phobius"/>
    </source>
</evidence>
<proteinExistence type="predicted"/>
<feature type="transmembrane region" description="Helical" evidence="4">
    <location>
        <begin position="134"/>
        <end position="155"/>
    </location>
</feature>
<dbReference type="GO" id="GO:0022857">
    <property type="term" value="F:transmembrane transporter activity"/>
    <property type="evidence" value="ECO:0007669"/>
    <property type="project" value="InterPro"/>
</dbReference>
<feature type="transmembrane region" description="Helical" evidence="4">
    <location>
        <begin position="370"/>
        <end position="390"/>
    </location>
</feature>
<dbReference type="PANTHER" id="PTHR23523:SF2">
    <property type="entry name" value="2-NITROIMIDAZOLE TRANSPORTER"/>
    <property type="match status" value="1"/>
</dbReference>
<gene>
    <name evidence="5" type="ORF">GCM10010096_04180</name>
</gene>
<organism evidence="5 6">
    <name type="scientific">Alcaligenes pakistanensis</name>
    <dbReference type="NCBI Taxonomy" id="1482717"/>
    <lineage>
        <taxon>Bacteria</taxon>
        <taxon>Pseudomonadati</taxon>
        <taxon>Pseudomonadota</taxon>
        <taxon>Betaproteobacteria</taxon>
        <taxon>Burkholderiales</taxon>
        <taxon>Alcaligenaceae</taxon>
        <taxon>Alcaligenes</taxon>
    </lineage>
</organism>
<dbReference type="SUPFAM" id="SSF103473">
    <property type="entry name" value="MFS general substrate transporter"/>
    <property type="match status" value="1"/>
</dbReference>
<accession>A0A8H9IHE3</accession>
<evidence type="ECO:0000256" key="1">
    <source>
        <dbReference type="ARBA" id="ARBA00022692"/>
    </source>
</evidence>
<comment type="caution">
    <text evidence="5">The sequence shown here is derived from an EMBL/GenBank/DDBJ whole genome shotgun (WGS) entry which is preliminary data.</text>
</comment>
<feature type="transmembrane region" description="Helical" evidence="4">
    <location>
        <begin position="339"/>
        <end position="358"/>
    </location>
</feature>
<protein>
    <submittedName>
        <fullName evidence="5">Cyanate transporter</fullName>
    </submittedName>
</protein>
<dbReference type="PANTHER" id="PTHR23523">
    <property type="match status" value="1"/>
</dbReference>
<dbReference type="Pfam" id="PF07690">
    <property type="entry name" value="MFS_1"/>
    <property type="match status" value="1"/>
</dbReference>
<dbReference type="Proteomes" id="UP000608923">
    <property type="component" value="Unassembled WGS sequence"/>
</dbReference>
<dbReference type="AlphaFoldDB" id="A0A8H9IHE3"/>
<reference evidence="6" key="1">
    <citation type="journal article" date="2019" name="Int. J. Syst. Evol. Microbiol.">
        <title>The Global Catalogue of Microorganisms (GCM) 10K type strain sequencing project: providing services to taxonomists for standard genome sequencing and annotation.</title>
        <authorList>
            <consortium name="The Broad Institute Genomics Platform"/>
            <consortium name="The Broad Institute Genome Sequencing Center for Infectious Disease"/>
            <person name="Wu L."/>
            <person name="Ma J."/>
        </authorList>
    </citation>
    <scope>NUCLEOTIDE SEQUENCE [LARGE SCALE GENOMIC DNA]</scope>
    <source>
        <strain evidence="6">KCTC 42083</strain>
    </source>
</reference>
<feature type="transmembrane region" description="Helical" evidence="4">
    <location>
        <begin position="254"/>
        <end position="274"/>
    </location>
</feature>
<feature type="transmembrane region" description="Helical" evidence="4">
    <location>
        <begin position="82"/>
        <end position="98"/>
    </location>
</feature>
<evidence type="ECO:0000313" key="6">
    <source>
        <dbReference type="Proteomes" id="UP000608923"/>
    </source>
</evidence>
<evidence type="ECO:0000313" key="5">
    <source>
        <dbReference type="EMBL" id="GHC37752.1"/>
    </source>
</evidence>
<keyword evidence="2 4" id="KW-1133">Transmembrane helix</keyword>
<sequence length="398" mass="41968">MPHSRFSWFFHPLTVLVGVLLIAGNLRAPITGIAPLLELIQADLSLSSTQAGLLTAMPLFIFAVISLLAASMARVVGLSRSLFIASVLIAVGVVVRVMGGTTALFSGIGLLAIGIALANVLLPSLVKRHFPMRIGFVTSLYVLFMGLVAAFNSALAVPMAQWAGQSWRWSSVIVVGFMALVCVLVWATQLGADRHAAQNAPAVATASAPVWRLPLAWYITLYMGLNSVAYYMVASWLPVMLVNYGFEAEQAGQIHGLMQLATAIPALLLMPVLSRLKDQRIVALTGALLQTLTFIGFLVLPSWSLLWSVLFGVGSGSVFLIALSLIGVRSTSTSQAASLSGMAQCMGYLLAALGPPAMGGLHDLFGGWGWALGLCMVVTVGMAYAGWLAARPAVTATP</sequence>
<feature type="transmembrane region" description="Helical" evidence="4">
    <location>
        <begin position="104"/>
        <end position="122"/>
    </location>
</feature>
<feature type="transmembrane region" description="Helical" evidence="4">
    <location>
        <begin position="51"/>
        <end position="70"/>
    </location>
</feature>
<dbReference type="Gene3D" id="1.20.1250.20">
    <property type="entry name" value="MFS general substrate transporter like domains"/>
    <property type="match status" value="1"/>
</dbReference>
<dbReference type="InterPro" id="IPR052524">
    <property type="entry name" value="MFS_Cyanate_Porter"/>
</dbReference>
<dbReference type="EMBL" id="BMZN01000001">
    <property type="protein sequence ID" value="GHC37752.1"/>
    <property type="molecule type" value="Genomic_DNA"/>
</dbReference>
<keyword evidence="3 4" id="KW-0472">Membrane</keyword>
<feature type="transmembrane region" description="Helical" evidence="4">
    <location>
        <begin position="281"/>
        <end position="300"/>
    </location>
</feature>
<feature type="transmembrane region" description="Helical" evidence="4">
    <location>
        <begin position="306"/>
        <end position="327"/>
    </location>
</feature>
<evidence type="ECO:0000256" key="2">
    <source>
        <dbReference type="ARBA" id="ARBA00022989"/>
    </source>
</evidence>
<evidence type="ECO:0000256" key="3">
    <source>
        <dbReference type="ARBA" id="ARBA00023136"/>
    </source>
</evidence>